<dbReference type="GO" id="GO:0003725">
    <property type="term" value="F:double-stranded RNA binding"/>
    <property type="evidence" value="ECO:0007669"/>
    <property type="project" value="InterPro"/>
</dbReference>
<keyword evidence="5" id="KW-0808">Transferase</keyword>
<evidence type="ECO:0000256" key="7">
    <source>
        <dbReference type="ARBA" id="ARBA00022695"/>
    </source>
</evidence>
<comment type="caution">
    <text evidence="13">The sequence shown here is derived from an EMBL/GenBank/DDBJ whole genome shotgun (WGS) entry which is preliminary data.</text>
</comment>
<dbReference type="PANTHER" id="PTHR17490">
    <property type="entry name" value="SUA5"/>
    <property type="match status" value="1"/>
</dbReference>
<keyword evidence="7" id="KW-0548">Nucleotidyltransferase</keyword>
<evidence type="ECO:0000313" key="14">
    <source>
        <dbReference type="Proteomes" id="UP000177370"/>
    </source>
</evidence>
<dbReference type="Gene3D" id="3.90.870.10">
    <property type="entry name" value="DHBP synthase"/>
    <property type="match status" value="1"/>
</dbReference>
<evidence type="ECO:0000256" key="4">
    <source>
        <dbReference type="ARBA" id="ARBA00022490"/>
    </source>
</evidence>
<dbReference type="InterPro" id="IPR017945">
    <property type="entry name" value="DHBP_synth_RibB-like_a/b_dom"/>
</dbReference>
<dbReference type="GO" id="GO:0005524">
    <property type="term" value="F:ATP binding"/>
    <property type="evidence" value="ECO:0007669"/>
    <property type="project" value="UniProtKB-KW"/>
</dbReference>
<dbReference type="EMBL" id="MFTP01000018">
    <property type="protein sequence ID" value="OGI65474.1"/>
    <property type="molecule type" value="Genomic_DNA"/>
</dbReference>
<evidence type="ECO:0000256" key="11">
    <source>
        <dbReference type="ARBA" id="ARBA00048366"/>
    </source>
</evidence>
<dbReference type="GO" id="GO:0008033">
    <property type="term" value="P:tRNA processing"/>
    <property type="evidence" value="ECO:0007669"/>
    <property type="project" value="UniProtKB-KW"/>
</dbReference>
<evidence type="ECO:0000256" key="8">
    <source>
        <dbReference type="ARBA" id="ARBA00022741"/>
    </source>
</evidence>
<sequence length="201" mass="22087">MDWSDENLIEVLRKGGIAVMPTDTIYGIVGRALDKNAVERIYKIRKRAPEKPCIVLIGEISVLLKFGINLTKAEEKTIEECNEPTSFIVDCPDEKFSYLHRGTQTLAVRLPAPQQLRNLLVLTGPLIAPSANPEGLPPARNIEEAKVYFGDLVDPVRGRESSQRPSTSNGVDLYVDGGELAGKPSKLIRLHSDGTATVLRI</sequence>
<evidence type="ECO:0000256" key="2">
    <source>
        <dbReference type="ARBA" id="ARBA00007663"/>
    </source>
</evidence>
<keyword evidence="9" id="KW-0067">ATP-binding</keyword>
<dbReference type="Proteomes" id="UP000177370">
    <property type="component" value="Unassembled WGS sequence"/>
</dbReference>
<accession>A0A1F6V7L6</accession>
<dbReference type="PANTHER" id="PTHR17490:SF16">
    <property type="entry name" value="THREONYLCARBAMOYL-AMP SYNTHASE"/>
    <property type="match status" value="1"/>
</dbReference>
<dbReference type="SUPFAM" id="SSF55821">
    <property type="entry name" value="YrdC/RibB"/>
    <property type="match status" value="1"/>
</dbReference>
<proteinExistence type="inferred from homology"/>
<organism evidence="13 14">
    <name type="scientific">Candidatus Nomurabacteria bacterium RIFCSPHIGHO2_01_FULL_40_24b</name>
    <dbReference type="NCBI Taxonomy" id="1801739"/>
    <lineage>
        <taxon>Bacteria</taxon>
        <taxon>Candidatus Nomuraibacteriota</taxon>
    </lineage>
</organism>
<dbReference type="InterPro" id="IPR050156">
    <property type="entry name" value="TC-AMP_synthase_SUA5"/>
</dbReference>
<dbReference type="GO" id="GO:0000049">
    <property type="term" value="F:tRNA binding"/>
    <property type="evidence" value="ECO:0007669"/>
    <property type="project" value="TreeGrafter"/>
</dbReference>
<evidence type="ECO:0000313" key="13">
    <source>
        <dbReference type="EMBL" id="OGI65474.1"/>
    </source>
</evidence>
<evidence type="ECO:0000256" key="10">
    <source>
        <dbReference type="ARBA" id="ARBA00029774"/>
    </source>
</evidence>
<reference evidence="13 14" key="1">
    <citation type="journal article" date="2016" name="Nat. Commun.">
        <title>Thousands of microbial genomes shed light on interconnected biogeochemical processes in an aquifer system.</title>
        <authorList>
            <person name="Anantharaman K."/>
            <person name="Brown C.T."/>
            <person name="Hug L.A."/>
            <person name="Sharon I."/>
            <person name="Castelle C.J."/>
            <person name="Probst A.J."/>
            <person name="Thomas B.C."/>
            <person name="Singh A."/>
            <person name="Wilkins M.J."/>
            <person name="Karaoz U."/>
            <person name="Brodie E.L."/>
            <person name="Williams K.H."/>
            <person name="Hubbard S.S."/>
            <person name="Banfield J.F."/>
        </authorList>
    </citation>
    <scope>NUCLEOTIDE SEQUENCE [LARGE SCALE GENOMIC DNA]</scope>
</reference>
<dbReference type="Pfam" id="PF01300">
    <property type="entry name" value="Sua5_yciO_yrdC"/>
    <property type="match status" value="1"/>
</dbReference>
<evidence type="ECO:0000259" key="12">
    <source>
        <dbReference type="PROSITE" id="PS51163"/>
    </source>
</evidence>
<evidence type="ECO:0000256" key="1">
    <source>
        <dbReference type="ARBA" id="ARBA00004496"/>
    </source>
</evidence>
<keyword evidence="4" id="KW-0963">Cytoplasm</keyword>
<dbReference type="InterPro" id="IPR006070">
    <property type="entry name" value="Sua5-like_dom"/>
</dbReference>
<protein>
    <recommendedName>
        <fullName evidence="10">L-threonylcarbamoyladenylate synthase</fullName>
        <ecNumber evidence="3">2.7.7.87</ecNumber>
    </recommendedName>
    <alternativeName>
        <fullName evidence="10">L-threonylcarbamoyladenylate synthase</fullName>
    </alternativeName>
</protein>
<dbReference type="GO" id="GO:0061710">
    <property type="term" value="F:L-threonylcarbamoyladenylate synthase"/>
    <property type="evidence" value="ECO:0007669"/>
    <property type="project" value="UniProtKB-EC"/>
</dbReference>
<keyword evidence="6" id="KW-0819">tRNA processing</keyword>
<evidence type="ECO:0000256" key="9">
    <source>
        <dbReference type="ARBA" id="ARBA00022840"/>
    </source>
</evidence>
<evidence type="ECO:0000256" key="6">
    <source>
        <dbReference type="ARBA" id="ARBA00022694"/>
    </source>
</evidence>
<name>A0A1F6V7L6_9BACT</name>
<dbReference type="EC" id="2.7.7.87" evidence="3"/>
<evidence type="ECO:0000256" key="5">
    <source>
        <dbReference type="ARBA" id="ARBA00022679"/>
    </source>
</evidence>
<comment type="catalytic activity">
    <reaction evidence="11">
        <text>L-threonine + hydrogencarbonate + ATP = L-threonylcarbamoyladenylate + diphosphate + H2O</text>
        <dbReference type="Rhea" id="RHEA:36407"/>
        <dbReference type="ChEBI" id="CHEBI:15377"/>
        <dbReference type="ChEBI" id="CHEBI:17544"/>
        <dbReference type="ChEBI" id="CHEBI:30616"/>
        <dbReference type="ChEBI" id="CHEBI:33019"/>
        <dbReference type="ChEBI" id="CHEBI:57926"/>
        <dbReference type="ChEBI" id="CHEBI:73682"/>
        <dbReference type="EC" id="2.7.7.87"/>
    </reaction>
</comment>
<keyword evidence="8" id="KW-0547">Nucleotide-binding</keyword>
<gene>
    <name evidence="13" type="ORF">A2647_01145</name>
</gene>
<feature type="domain" description="YrdC-like" evidence="12">
    <location>
        <begin position="2"/>
        <end position="201"/>
    </location>
</feature>
<comment type="similarity">
    <text evidence="2">Belongs to the SUA5 family.</text>
</comment>
<dbReference type="PROSITE" id="PS51163">
    <property type="entry name" value="YRDC"/>
    <property type="match status" value="1"/>
</dbReference>
<dbReference type="AlphaFoldDB" id="A0A1F6V7L6"/>
<evidence type="ECO:0000256" key="3">
    <source>
        <dbReference type="ARBA" id="ARBA00012584"/>
    </source>
</evidence>
<comment type="subcellular location">
    <subcellularLocation>
        <location evidence="1">Cytoplasm</location>
    </subcellularLocation>
</comment>
<dbReference type="GO" id="GO:0006450">
    <property type="term" value="P:regulation of translational fidelity"/>
    <property type="evidence" value="ECO:0007669"/>
    <property type="project" value="TreeGrafter"/>
</dbReference>
<dbReference type="GO" id="GO:0005737">
    <property type="term" value="C:cytoplasm"/>
    <property type="evidence" value="ECO:0007669"/>
    <property type="project" value="UniProtKB-SubCell"/>
</dbReference>